<comment type="caution">
    <text evidence="2">The sequence shown here is derived from an EMBL/GenBank/DDBJ whole genome shotgun (WGS) entry which is preliminary data.</text>
</comment>
<dbReference type="EMBL" id="JARRAF010000022">
    <property type="protein sequence ID" value="MDK2125643.1"/>
    <property type="molecule type" value="Genomic_DNA"/>
</dbReference>
<evidence type="ECO:0000313" key="2">
    <source>
        <dbReference type="EMBL" id="MDK2125643.1"/>
    </source>
</evidence>
<sequence length="66" mass="7109">MTVGRCSDCSNSSETFEAIRAYQREQQDRLQRAEVAGTPESQVRTPLNINQPQAGATAGSVVNIAV</sequence>
<proteinExistence type="predicted"/>
<gene>
    <name evidence="2" type="ORF">PZA18_16435</name>
</gene>
<dbReference type="RefSeq" id="WP_284101954.1">
    <property type="nucleotide sequence ID" value="NZ_JARRAF010000022.1"/>
</dbReference>
<dbReference type="Proteomes" id="UP001172778">
    <property type="component" value="Unassembled WGS sequence"/>
</dbReference>
<evidence type="ECO:0000256" key="1">
    <source>
        <dbReference type="SAM" id="MobiDB-lite"/>
    </source>
</evidence>
<reference evidence="2" key="1">
    <citation type="submission" date="2023-03" db="EMBL/GenBank/DDBJ databases">
        <title>Chitinimonas shenzhenensis gen. nov., sp. nov., a novel member of family Burkholderiaceae isolated from activated sludge collected in Shen Zhen, China.</title>
        <authorList>
            <person name="Wang X."/>
        </authorList>
    </citation>
    <scope>NUCLEOTIDE SEQUENCE</scope>
    <source>
        <strain evidence="2">DQS-5</strain>
    </source>
</reference>
<evidence type="ECO:0000313" key="3">
    <source>
        <dbReference type="Proteomes" id="UP001172778"/>
    </source>
</evidence>
<protein>
    <submittedName>
        <fullName evidence="2">Uncharacterized protein</fullName>
    </submittedName>
</protein>
<feature type="region of interest" description="Disordered" evidence="1">
    <location>
        <begin position="29"/>
        <end position="66"/>
    </location>
</feature>
<organism evidence="2 3">
    <name type="scientific">Parachitinimonas caeni</name>
    <dbReference type="NCBI Taxonomy" id="3031301"/>
    <lineage>
        <taxon>Bacteria</taxon>
        <taxon>Pseudomonadati</taxon>
        <taxon>Pseudomonadota</taxon>
        <taxon>Betaproteobacteria</taxon>
        <taxon>Neisseriales</taxon>
        <taxon>Chitinibacteraceae</taxon>
        <taxon>Parachitinimonas</taxon>
    </lineage>
</organism>
<name>A0ABT7E010_9NEIS</name>
<feature type="compositionally biased region" description="Polar residues" evidence="1">
    <location>
        <begin position="39"/>
        <end position="54"/>
    </location>
</feature>
<accession>A0ABT7E010</accession>
<keyword evidence="3" id="KW-1185">Reference proteome</keyword>